<keyword evidence="1" id="KW-0812">Transmembrane</keyword>
<reference evidence="2" key="1">
    <citation type="submission" date="2014-09" db="EMBL/GenBank/DDBJ databases">
        <authorList>
            <person name="Magalhaes I.L.F."/>
            <person name="Oliveira U."/>
            <person name="Santos F.R."/>
            <person name="Vidigal T.H.D.A."/>
            <person name="Brescovit A.D."/>
            <person name="Santos A.J."/>
        </authorList>
    </citation>
    <scope>NUCLEOTIDE SEQUENCE</scope>
    <source>
        <tissue evidence="2">Shoot tissue taken approximately 20 cm above the soil surface</tissue>
    </source>
</reference>
<accession>A0A0A9G1U3</accession>
<feature type="transmembrane region" description="Helical" evidence="1">
    <location>
        <begin position="29"/>
        <end position="48"/>
    </location>
</feature>
<feature type="transmembrane region" description="Helical" evidence="1">
    <location>
        <begin position="6"/>
        <end position="22"/>
    </location>
</feature>
<proteinExistence type="predicted"/>
<dbReference type="EMBL" id="GBRH01179409">
    <property type="protein sequence ID" value="JAE18487.1"/>
    <property type="molecule type" value="Transcribed_RNA"/>
</dbReference>
<protein>
    <submittedName>
        <fullName evidence="2">Uncharacterized protein</fullName>
    </submittedName>
</protein>
<keyword evidence="1" id="KW-0472">Membrane</keyword>
<organism evidence="2">
    <name type="scientific">Arundo donax</name>
    <name type="common">Giant reed</name>
    <name type="synonym">Donax arundinaceus</name>
    <dbReference type="NCBI Taxonomy" id="35708"/>
    <lineage>
        <taxon>Eukaryota</taxon>
        <taxon>Viridiplantae</taxon>
        <taxon>Streptophyta</taxon>
        <taxon>Embryophyta</taxon>
        <taxon>Tracheophyta</taxon>
        <taxon>Spermatophyta</taxon>
        <taxon>Magnoliopsida</taxon>
        <taxon>Liliopsida</taxon>
        <taxon>Poales</taxon>
        <taxon>Poaceae</taxon>
        <taxon>PACMAD clade</taxon>
        <taxon>Arundinoideae</taxon>
        <taxon>Arundineae</taxon>
        <taxon>Arundo</taxon>
    </lineage>
</organism>
<name>A0A0A9G1U3_ARUDO</name>
<sequence length="49" mass="5577">MVIGNSGIGIGFLWMCLFLDSWRWCWERVCACVYMAFFSTSCFVVIGGL</sequence>
<keyword evidence="1" id="KW-1133">Transmembrane helix</keyword>
<evidence type="ECO:0000256" key="1">
    <source>
        <dbReference type="SAM" id="Phobius"/>
    </source>
</evidence>
<dbReference type="AlphaFoldDB" id="A0A0A9G1U3"/>
<reference evidence="2" key="2">
    <citation type="journal article" date="2015" name="Data Brief">
        <title>Shoot transcriptome of the giant reed, Arundo donax.</title>
        <authorList>
            <person name="Barrero R.A."/>
            <person name="Guerrero F.D."/>
            <person name="Moolhuijzen P."/>
            <person name="Goolsby J.A."/>
            <person name="Tidwell J."/>
            <person name="Bellgard S.E."/>
            <person name="Bellgard M.I."/>
        </authorList>
    </citation>
    <scope>NUCLEOTIDE SEQUENCE</scope>
    <source>
        <tissue evidence="2">Shoot tissue taken approximately 20 cm above the soil surface</tissue>
    </source>
</reference>
<evidence type="ECO:0000313" key="2">
    <source>
        <dbReference type="EMBL" id="JAE18487.1"/>
    </source>
</evidence>